<sequence>MASKLRTRATRSLGCLVILLLLAAGAVAFMHRQAIQDHFRAWGFDPSPRTVEVMDELQLTSTGERIFLASRPTVDGSQLFNEQCADVDHSEEGHVLGCFSGDRIHLFDVPDERVQGIVEVTAAHEVLHAAYARMSESDRASLAERLRNTFDVLSLEHPELAERMAVYEHLSDAAFANELHSVLGTEVHDLPDWLEQHYAQWFTDRAALVGHFDAYHSVFIELRDQADALEAEMSALRSDVEQRNLAYDQAVEQFNADAADFRARNERFEFSEQPDEFARIRDELEVRRTDLQATLEALQADIDRYNGLRDQLTELSQLSSELEQQLNSDLAPVTTRPDESA</sequence>
<dbReference type="RefSeq" id="WP_244686933.1">
    <property type="nucleotide sequence ID" value="NZ_CP095043.1"/>
</dbReference>
<dbReference type="Gene3D" id="1.10.287.1490">
    <property type="match status" value="1"/>
</dbReference>
<organism evidence="2 3">
    <name type="scientific">Leucobacter rhizosphaerae</name>
    <dbReference type="NCBI Taxonomy" id="2932245"/>
    <lineage>
        <taxon>Bacteria</taxon>
        <taxon>Bacillati</taxon>
        <taxon>Actinomycetota</taxon>
        <taxon>Actinomycetes</taxon>
        <taxon>Micrococcales</taxon>
        <taxon>Microbacteriaceae</taxon>
        <taxon>Leucobacter</taxon>
    </lineage>
</organism>
<dbReference type="EMBL" id="CP095043">
    <property type="protein sequence ID" value="UOQ60916.1"/>
    <property type="molecule type" value="Genomic_DNA"/>
</dbReference>
<reference evidence="2 3" key="1">
    <citation type="submission" date="2022-04" db="EMBL/GenBank/DDBJ databases">
        <title>Leucobacter sp. isolated from rhizosphere of onion.</title>
        <authorList>
            <person name="Won M."/>
            <person name="Lee C.-M."/>
            <person name="Woen H.-Y."/>
            <person name="Kwon S.-W."/>
        </authorList>
    </citation>
    <scope>NUCLEOTIDE SEQUENCE [LARGE SCALE GENOMIC DNA]</scope>
    <source>
        <strain evidence="2 3">H25R-14</strain>
    </source>
</reference>
<name>A0ABY4FXG3_9MICO</name>
<evidence type="ECO:0000313" key="2">
    <source>
        <dbReference type="EMBL" id="UOQ60916.1"/>
    </source>
</evidence>
<feature type="coiled-coil region" evidence="1">
    <location>
        <begin position="281"/>
        <end position="328"/>
    </location>
</feature>
<protein>
    <submittedName>
        <fullName evidence="2">Uncharacterized protein</fullName>
    </submittedName>
</protein>
<evidence type="ECO:0000256" key="1">
    <source>
        <dbReference type="SAM" id="Coils"/>
    </source>
</evidence>
<feature type="coiled-coil region" evidence="1">
    <location>
        <begin position="219"/>
        <end position="246"/>
    </location>
</feature>
<evidence type="ECO:0000313" key="3">
    <source>
        <dbReference type="Proteomes" id="UP000831775"/>
    </source>
</evidence>
<gene>
    <name evidence="2" type="ORF">MUN76_02755</name>
</gene>
<accession>A0ABY4FXG3</accession>
<proteinExistence type="predicted"/>
<dbReference type="Proteomes" id="UP000831775">
    <property type="component" value="Chromosome"/>
</dbReference>
<keyword evidence="1" id="KW-0175">Coiled coil</keyword>
<keyword evidence="3" id="KW-1185">Reference proteome</keyword>